<comment type="caution">
    <text evidence="2">The sequence shown here is derived from an EMBL/GenBank/DDBJ whole genome shotgun (WGS) entry which is preliminary data.</text>
</comment>
<dbReference type="InterPro" id="IPR025965">
    <property type="entry name" value="FlgD/Vpr_Ig-like"/>
</dbReference>
<keyword evidence="3" id="KW-1185">Reference proteome</keyword>
<gene>
    <name evidence="2" type="ORF">ACFL6M_05445</name>
</gene>
<sequence>LHEFELEEGSTRFTMRDLGAGVDLGISLYPRGQAYLGKSDVLDEAISFMSGPGADESFTCNIPEAGRYAVAVWKVDLSGLDLMTHYELEIEMDPSAVPIEVLPSRQALAQNVPNPFNPGTTIHFDLPAETAVDLRVFDMSGRLVRVLLHDGAMAAGRHEVIWDGRDAVGGEMAAGVYFYRLETAESNETKQMILFK</sequence>
<evidence type="ECO:0000313" key="3">
    <source>
        <dbReference type="Proteomes" id="UP001593833"/>
    </source>
</evidence>
<evidence type="ECO:0000313" key="2">
    <source>
        <dbReference type="EMBL" id="MFC1573026.1"/>
    </source>
</evidence>
<protein>
    <submittedName>
        <fullName evidence="2">T9SS type A sorting domain-containing protein</fullName>
    </submittedName>
</protein>
<evidence type="ECO:0000259" key="1">
    <source>
        <dbReference type="Pfam" id="PF13860"/>
    </source>
</evidence>
<dbReference type="EMBL" id="JBHPKH010000063">
    <property type="protein sequence ID" value="MFC1573026.1"/>
    <property type="molecule type" value="Genomic_DNA"/>
</dbReference>
<dbReference type="Pfam" id="PF13860">
    <property type="entry name" value="FlgD_ig"/>
    <property type="match status" value="1"/>
</dbReference>
<organism evidence="2 3">
    <name type="scientific">Eiseniibacteriota bacterium</name>
    <dbReference type="NCBI Taxonomy" id="2212470"/>
    <lineage>
        <taxon>Bacteria</taxon>
        <taxon>Candidatus Eiseniibacteriota</taxon>
    </lineage>
</organism>
<dbReference type="Gene3D" id="2.60.40.4070">
    <property type="match status" value="1"/>
</dbReference>
<accession>A0ABV6YL12</accession>
<dbReference type="NCBIfam" id="TIGR04183">
    <property type="entry name" value="Por_Secre_tail"/>
    <property type="match status" value="1"/>
</dbReference>
<proteinExistence type="predicted"/>
<dbReference type="Proteomes" id="UP001593833">
    <property type="component" value="Unassembled WGS sequence"/>
</dbReference>
<dbReference type="InterPro" id="IPR026444">
    <property type="entry name" value="Secre_tail"/>
</dbReference>
<feature type="domain" description="FlgD/Vpr Ig-like" evidence="1">
    <location>
        <begin position="125"/>
        <end position="183"/>
    </location>
</feature>
<name>A0ABV6YL12_UNCEI</name>
<feature type="non-terminal residue" evidence="2">
    <location>
        <position position="1"/>
    </location>
</feature>
<reference evidence="2 3" key="1">
    <citation type="submission" date="2024-09" db="EMBL/GenBank/DDBJ databases">
        <authorList>
            <person name="D'Angelo T."/>
        </authorList>
    </citation>
    <scope>NUCLEOTIDE SEQUENCE [LARGE SCALE GENOMIC DNA]</scope>
    <source>
        <strain evidence="2">SAG AM-320-E07</strain>
    </source>
</reference>